<reference evidence="2 3" key="1">
    <citation type="submission" date="2024-01" db="EMBL/GenBank/DDBJ databases">
        <title>Genome assemblies of Stephania.</title>
        <authorList>
            <person name="Yang L."/>
        </authorList>
    </citation>
    <scope>NUCLEOTIDE SEQUENCE [LARGE SCALE GENOMIC DNA]</scope>
    <source>
        <strain evidence="2">QJT</strain>
        <tissue evidence="2">Leaf</tissue>
    </source>
</reference>
<keyword evidence="3" id="KW-1185">Reference proteome</keyword>
<dbReference type="Proteomes" id="UP001417504">
    <property type="component" value="Unassembled WGS sequence"/>
</dbReference>
<evidence type="ECO:0000313" key="3">
    <source>
        <dbReference type="Proteomes" id="UP001417504"/>
    </source>
</evidence>
<gene>
    <name evidence="2" type="ORF">Sjap_004973</name>
</gene>
<dbReference type="AlphaFoldDB" id="A0AAP0K477"/>
<dbReference type="InterPro" id="IPR008528">
    <property type="entry name" value="unc-13_homologue"/>
</dbReference>
<proteinExistence type="predicted"/>
<dbReference type="PROSITE" id="PS51258">
    <property type="entry name" value="MHD1"/>
    <property type="match status" value="1"/>
</dbReference>
<protein>
    <recommendedName>
        <fullName evidence="1">MHD1 domain-containing protein</fullName>
    </recommendedName>
</protein>
<organism evidence="2 3">
    <name type="scientific">Stephania japonica</name>
    <dbReference type="NCBI Taxonomy" id="461633"/>
    <lineage>
        <taxon>Eukaryota</taxon>
        <taxon>Viridiplantae</taxon>
        <taxon>Streptophyta</taxon>
        <taxon>Embryophyta</taxon>
        <taxon>Tracheophyta</taxon>
        <taxon>Spermatophyta</taxon>
        <taxon>Magnoliopsida</taxon>
        <taxon>Ranunculales</taxon>
        <taxon>Menispermaceae</taxon>
        <taxon>Menispermoideae</taxon>
        <taxon>Cissampelideae</taxon>
        <taxon>Stephania</taxon>
    </lineage>
</organism>
<accession>A0AAP0K477</accession>
<dbReference type="PANTHER" id="PTHR31280:SF3">
    <property type="entry name" value="DNA TOPOISOMERASE 4 SUBUNIT B (DUF810)"/>
    <property type="match status" value="1"/>
</dbReference>
<comment type="caution">
    <text evidence="2">The sequence shown here is derived from an EMBL/GenBank/DDBJ whole genome shotgun (WGS) entry which is preliminary data.</text>
</comment>
<feature type="domain" description="MHD1" evidence="1">
    <location>
        <begin position="642"/>
        <end position="774"/>
    </location>
</feature>
<dbReference type="EMBL" id="JBBNAE010000002">
    <property type="protein sequence ID" value="KAK9145070.1"/>
    <property type="molecule type" value="Genomic_DNA"/>
</dbReference>
<dbReference type="PANTHER" id="PTHR31280">
    <property type="entry name" value="PROTEIN UNC-13 HOMOLOG"/>
    <property type="match status" value="1"/>
</dbReference>
<name>A0AAP0K477_9MAGN</name>
<evidence type="ECO:0000259" key="1">
    <source>
        <dbReference type="PROSITE" id="PS51258"/>
    </source>
</evidence>
<dbReference type="Gene3D" id="1.10.357.50">
    <property type="match status" value="1"/>
</dbReference>
<dbReference type="InterPro" id="IPR057984">
    <property type="entry name" value="PATROL1_C"/>
</dbReference>
<sequence length="1040" mass="117955">MESSLLRRFRDDRRKLLDFILSSSGLIEPDESHDRVDMDNISADYVLDCVNSGRAFDASKASHECKHESSFPIMIDFPTGSSYYLCSDPEFSGSPPRHAPPNVDFDSNFYSSMHLYDHLDNLDIDNMRSSGYENGFIDIAKDIGSFQSVDNATIPPLELPSLQTGLSDDALREFAYELFLGSMVAFGFCSHSLEDKKKEKKSRLLSRLKSKREKINSQSDTPRSHLDLFEVVRSQMQIAEAMDACIRQSLVQLASSTEYREIYVPQISLELLTGICKYNFPSEKLYILWKKRQANILEELLCTSTNLKTDECRDVKNILAIIKSNEQWDISTCPLEHAEVLLTIKKYSSKLSSVPGKFGLLGETFYWTSGYHLNIKLYQKLLSCVFDILDESQLVEEAEEILSLVKFTWTALGITQKIHNALYGWLLLKQYSETGEKRLLDHAILEIQKTHGIEKDEREIAYISSLVCSITINGSKLSVNLVDAIFMSMSIWCGCKLKDYHLNLSQEPMTFKRIFTLLVSVGMLASDERGVLKLVSPETDPELAARLIKGLIENSVHATCKQLTDVFDSFNMNSKLRKQHPLAMLAHQVKLIAEKESNDFIPVLRNWCPEAGIVSSMKFHKFYGDKLKPFLDEVSCLSEDVISVLPLAAVLDWELSRMYFSSLGENKLRSPSCEKWNYYQIGEVSGPILLNWLSTQQAHILMWTDRAFDLEDWEPLSFHQRQAASIIEVFRIIEEAVDQLFGLKLPMNVMHLGSLLSIIAQCLETYLQKMVKQLVDKTHLFPASPALTRYEETMISVIKKKSVNCKVLDEEVCRKLKELTVPKLCVRLNTLHHKMLSKDELTMLINEWDNKVEPKHLDQRSCSPDLIRDLIRLIFGVPCSLLLRTPLNLKWVVLSSAMRASTWGRRLILGSTSWRADEANPSRASEDFCVGECPCGQTHTICGDTPDLAASELFPIVSDPDLVNKQSESSGVNFLNTPDVTLLVDDLSAFMTDLVTKASDPPIPGIPLPSQHFFQYSRVEASFVSMKPRLEISSNFILDT</sequence>
<dbReference type="InterPro" id="IPR014770">
    <property type="entry name" value="Munc13_1"/>
</dbReference>
<dbReference type="Pfam" id="PF25761">
    <property type="entry name" value="TPR_PATROL1"/>
    <property type="match status" value="1"/>
</dbReference>
<evidence type="ECO:0000313" key="2">
    <source>
        <dbReference type="EMBL" id="KAK9145070.1"/>
    </source>
</evidence>